<accession>A0A645DDG8</accession>
<evidence type="ECO:0000256" key="1">
    <source>
        <dbReference type="SAM" id="MobiDB-lite"/>
    </source>
</evidence>
<comment type="caution">
    <text evidence="2">The sequence shown here is derived from an EMBL/GenBank/DDBJ whole genome shotgun (WGS) entry which is preliminary data.</text>
</comment>
<sequence>MGVLAVAQRADLRPAGAGPRGEAVTIGGVCQHRTHPAGHRDVIGRGMSECLCRQPLPGFQRRAAGGQRVGDQPVLGGRGDHRNARMVLRGGPHHRGTTDVDLFDAIVGGGARGDRLGERVEIDHDQVERRNPELVELLAVRGETTICQEAGMNPRMQRLDASVEALGETGQFLHRGHRHAGIRQLRRCRTGGDDLDAVVSQLLSQLDQPRLVVNRDQGPTNRLQLSHASPSPVRKLRGRAVRAQPP</sequence>
<dbReference type="EMBL" id="VSSQ01034605">
    <property type="protein sequence ID" value="MPM86612.1"/>
    <property type="molecule type" value="Genomic_DNA"/>
</dbReference>
<evidence type="ECO:0000313" key="2">
    <source>
        <dbReference type="EMBL" id="MPM86612.1"/>
    </source>
</evidence>
<feature type="compositionally biased region" description="Polar residues" evidence="1">
    <location>
        <begin position="217"/>
        <end position="229"/>
    </location>
</feature>
<gene>
    <name evidence="2" type="ORF">SDC9_133702</name>
</gene>
<organism evidence="2">
    <name type="scientific">bioreactor metagenome</name>
    <dbReference type="NCBI Taxonomy" id="1076179"/>
    <lineage>
        <taxon>unclassified sequences</taxon>
        <taxon>metagenomes</taxon>
        <taxon>ecological metagenomes</taxon>
    </lineage>
</organism>
<reference evidence="2" key="1">
    <citation type="submission" date="2019-08" db="EMBL/GenBank/DDBJ databases">
        <authorList>
            <person name="Kucharzyk K."/>
            <person name="Murdoch R.W."/>
            <person name="Higgins S."/>
            <person name="Loffler F."/>
        </authorList>
    </citation>
    <scope>NUCLEOTIDE SEQUENCE</scope>
</reference>
<proteinExistence type="predicted"/>
<dbReference type="AlphaFoldDB" id="A0A645DDG8"/>
<feature type="region of interest" description="Disordered" evidence="1">
    <location>
        <begin position="216"/>
        <end position="246"/>
    </location>
</feature>
<name>A0A645DDG8_9ZZZZ</name>
<protein>
    <submittedName>
        <fullName evidence="2">Uncharacterized protein</fullName>
    </submittedName>
</protein>